<evidence type="ECO:0000313" key="1">
    <source>
        <dbReference type="EMBL" id="KAI8038203.1"/>
    </source>
</evidence>
<protein>
    <submittedName>
        <fullName evidence="1">Uncharacterized protein</fullName>
    </submittedName>
</protein>
<comment type="caution">
    <text evidence="1">The sequence shown here is derived from an EMBL/GenBank/DDBJ whole genome shotgun (WGS) entry which is preliminary data.</text>
</comment>
<sequence>ENQNARCKFCSQYHNALLLDLWHKITPTYTGILDLFGNFGVWISC</sequence>
<organism evidence="1 2">
    <name type="scientific">Drosophila gunungcola</name>
    <name type="common">fruit fly</name>
    <dbReference type="NCBI Taxonomy" id="103775"/>
    <lineage>
        <taxon>Eukaryota</taxon>
        <taxon>Metazoa</taxon>
        <taxon>Ecdysozoa</taxon>
        <taxon>Arthropoda</taxon>
        <taxon>Hexapoda</taxon>
        <taxon>Insecta</taxon>
        <taxon>Pterygota</taxon>
        <taxon>Neoptera</taxon>
        <taxon>Endopterygota</taxon>
        <taxon>Diptera</taxon>
        <taxon>Brachycera</taxon>
        <taxon>Muscomorpha</taxon>
        <taxon>Ephydroidea</taxon>
        <taxon>Drosophilidae</taxon>
        <taxon>Drosophila</taxon>
        <taxon>Sophophora</taxon>
    </lineage>
</organism>
<accession>A0A9P9YK32</accession>
<reference evidence="1" key="1">
    <citation type="journal article" date="2023" name="Genome Biol. Evol.">
        <title>Long-read-based Genome Assembly of Drosophila gunungcola Reveals Fewer Chemosensory Genes in Flower-breeding Species.</title>
        <authorList>
            <person name="Negi A."/>
            <person name="Liao B.Y."/>
            <person name="Yeh S.D."/>
        </authorList>
    </citation>
    <scope>NUCLEOTIDE SEQUENCE</scope>
    <source>
        <strain evidence="1">Sukarami</strain>
    </source>
</reference>
<keyword evidence="2" id="KW-1185">Reference proteome</keyword>
<proteinExistence type="predicted"/>
<evidence type="ECO:0000313" key="2">
    <source>
        <dbReference type="Proteomes" id="UP001059596"/>
    </source>
</evidence>
<gene>
    <name evidence="1" type="ORF">M5D96_008892</name>
</gene>
<name>A0A9P9YK32_9MUSC</name>
<dbReference type="EMBL" id="JAMKOV010000008">
    <property type="protein sequence ID" value="KAI8038203.1"/>
    <property type="molecule type" value="Genomic_DNA"/>
</dbReference>
<feature type="non-terminal residue" evidence="1">
    <location>
        <position position="45"/>
    </location>
</feature>
<dbReference type="AlphaFoldDB" id="A0A9P9YK32"/>
<dbReference type="Proteomes" id="UP001059596">
    <property type="component" value="Unassembled WGS sequence"/>
</dbReference>